<evidence type="ECO:0000256" key="2">
    <source>
        <dbReference type="SAM" id="Phobius"/>
    </source>
</evidence>
<dbReference type="Proteomes" id="UP000318148">
    <property type="component" value="Unassembled WGS sequence"/>
</dbReference>
<evidence type="ECO:0000256" key="1">
    <source>
        <dbReference type="SAM" id="Coils"/>
    </source>
</evidence>
<name>A0A520LML7_9GAMM</name>
<evidence type="ECO:0000313" key="4">
    <source>
        <dbReference type="Proteomes" id="UP000318148"/>
    </source>
</evidence>
<dbReference type="PANTHER" id="PTHR38043">
    <property type="entry name" value="PROTEIN HEMX"/>
    <property type="match status" value="1"/>
</dbReference>
<reference evidence="3 4" key="1">
    <citation type="submission" date="2019-02" db="EMBL/GenBank/DDBJ databases">
        <title>Prokaryotic population dynamics and viral predation in marine succession experiment using metagenomics: the confinement effect.</title>
        <authorList>
            <person name="Haro-Moreno J.M."/>
            <person name="Rodriguez-Valera F."/>
            <person name="Lopez-Perez M."/>
        </authorList>
    </citation>
    <scope>NUCLEOTIDE SEQUENCE [LARGE SCALE GENOMIC DNA]</scope>
    <source>
        <strain evidence="3">MED-G169</strain>
    </source>
</reference>
<proteinExistence type="predicted"/>
<sequence length="400" mass="45885">MFYVLYLLEYFLSDKNKNKENKSDSSPGTKSSEIEYKNLSEDKVNATKNATSFYSSLKVYLIAGISAILVLTIGFSIWVYDKSNSQKDLTNQFQLLINEDINRLVERADEMDSRVRESLAEMDKLRSKNLDLERKVLSQGSRLIQMGINPKDEWILAEALYLSRLATQRLLIERSSESAIALLLEADKLLLKFDDANLAHVRNALSKEIASLRTLNKIDAQGIIFELNAISEEVNKLSILNLLSTQKDTSKTDNKEEVENLENKKQLSLGKFFRNFGEQLEDAIKVRRFDSDIQPLITEHDLSVVRNNIDLQFQQAIYSVMREEKDLFELSLKNIVADLKNYFHMNPKSSNLLQRIQQISLLSIEQKLPKIGYSSELLNSYISARNEELLNSVTSKNSDY</sequence>
<dbReference type="Pfam" id="PF04375">
    <property type="entry name" value="HemX"/>
    <property type="match status" value="1"/>
</dbReference>
<keyword evidence="1" id="KW-0175">Coiled coil</keyword>
<comment type="caution">
    <text evidence="3">The sequence shown here is derived from an EMBL/GenBank/DDBJ whole genome shotgun (WGS) entry which is preliminary data.</text>
</comment>
<organism evidence="3 4">
    <name type="scientific">SAR92 clade bacterium</name>
    <dbReference type="NCBI Taxonomy" id="2315479"/>
    <lineage>
        <taxon>Bacteria</taxon>
        <taxon>Pseudomonadati</taxon>
        <taxon>Pseudomonadota</taxon>
        <taxon>Gammaproteobacteria</taxon>
        <taxon>Cellvibrionales</taxon>
        <taxon>Porticoccaceae</taxon>
        <taxon>SAR92 clade</taxon>
    </lineage>
</organism>
<protein>
    <recommendedName>
        <fullName evidence="5">Uroporphyrinogen-III C-methyltransferase</fullName>
    </recommendedName>
</protein>
<accession>A0A520LML7</accession>
<dbReference type="EMBL" id="SHBO01000014">
    <property type="protein sequence ID" value="RZO07281.1"/>
    <property type="molecule type" value="Genomic_DNA"/>
</dbReference>
<gene>
    <name evidence="3" type="ORF">EVB02_01780</name>
</gene>
<keyword evidence="2" id="KW-0472">Membrane</keyword>
<dbReference type="AlphaFoldDB" id="A0A520LML7"/>
<evidence type="ECO:0008006" key="5">
    <source>
        <dbReference type="Google" id="ProtNLM"/>
    </source>
</evidence>
<dbReference type="InterPro" id="IPR007470">
    <property type="entry name" value="HemX"/>
</dbReference>
<keyword evidence="2" id="KW-0812">Transmembrane</keyword>
<keyword evidence="2" id="KW-1133">Transmembrane helix</keyword>
<feature type="transmembrane region" description="Helical" evidence="2">
    <location>
        <begin position="59"/>
        <end position="80"/>
    </location>
</feature>
<dbReference type="PANTHER" id="PTHR38043:SF1">
    <property type="entry name" value="PROTEIN HEMX"/>
    <property type="match status" value="1"/>
</dbReference>
<evidence type="ECO:0000313" key="3">
    <source>
        <dbReference type="EMBL" id="RZO07281.1"/>
    </source>
</evidence>
<feature type="coiled-coil region" evidence="1">
    <location>
        <begin position="101"/>
        <end position="135"/>
    </location>
</feature>